<evidence type="ECO:0000256" key="1">
    <source>
        <dbReference type="SAM" id="MobiDB-lite"/>
    </source>
</evidence>
<proteinExistence type="predicted"/>
<keyword evidence="2" id="KW-0378">Hydrolase</keyword>
<keyword evidence="2" id="KW-0255">Endonuclease</keyword>
<gene>
    <name evidence="2" type="ORF">SKUL_39</name>
</gene>
<dbReference type="Proteomes" id="UP000221845">
    <property type="component" value="Segment"/>
</dbReference>
<feature type="compositionally biased region" description="Basic and acidic residues" evidence="1">
    <location>
        <begin position="429"/>
        <end position="473"/>
    </location>
</feature>
<sequence length="604" mass="66552">MSMTILELVQGTEPWHEARLVHRTASEAPTMMGDNPKMKRNELLHMKATGTAKEVSDWVQKFLFDKGHANEAKARAILEEEQDCELFPVTGVLDGTNFLMSSDGLDIAHTWGFEHKDWNEELAKAVRNEDPPAYIYWQLEQQIMVSDVEFITLVVSDGTRERREMMDYFPVPGRREALIAGWAQFDKDLAAYVPPAPVAVVVAKKMDELPQLVIRLSGGVTASNLDAYKNGALKQIESINSVLVTDQDFADADAAVKFCQKAEDELKLVKVRALEETADIKLLFETIDELSDAVRTKRLTLSKLVEKQKKTLKENIRLAGEKAFADHITALNAEIGPRVCMPAIAIDIAGVMANKRALASIQDAVDTEVARAKIEADGIVAKIRVNLAALRELDAKYRSLFPDANDIVQKDAEDFANLLTLRTGQFDREAQEAEDERQRQADALKEQVLADERKRVEQEKLDRQQQDEAKAAEAAKPVEAVRVEEPIKETPVSRPAATTAAVVEPVTPAATTSAPVHVDSDEPGDIEVPAGVATVTEYETQASGKLPKNGRSVVAHLQSFTALVRAVADGEMPEELLSINVEAVREFIEDCGHVPTGFSLGSAK</sequence>
<protein>
    <submittedName>
        <fullName evidence="2">Putative endonuclease</fullName>
    </submittedName>
</protein>
<evidence type="ECO:0000313" key="2">
    <source>
        <dbReference type="EMBL" id="ARV77138.1"/>
    </source>
</evidence>
<feature type="region of interest" description="Disordered" evidence="1">
    <location>
        <begin position="429"/>
        <end position="477"/>
    </location>
</feature>
<dbReference type="SUPFAM" id="SSF52980">
    <property type="entry name" value="Restriction endonuclease-like"/>
    <property type="match status" value="1"/>
</dbReference>
<keyword evidence="2" id="KW-0540">Nuclease</keyword>
<dbReference type="GO" id="GO:0004519">
    <property type="term" value="F:endonuclease activity"/>
    <property type="evidence" value="ECO:0007669"/>
    <property type="project" value="UniProtKB-KW"/>
</dbReference>
<name>A0A1Y0T0V1_9CAUD</name>
<reference evidence="2 3" key="1">
    <citation type="submission" date="2017-05" db="EMBL/GenBank/DDBJ databases">
        <authorList>
            <person name="Song R."/>
            <person name="Chenine A.L."/>
            <person name="Ruprecht R.M."/>
        </authorList>
    </citation>
    <scope>NUCLEOTIDE SEQUENCE [LARGE SCALE GENOMIC DNA]</scope>
</reference>
<dbReference type="InterPro" id="IPR011604">
    <property type="entry name" value="PDDEXK-like_dom_sf"/>
</dbReference>
<keyword evidence="3" id="KW-1185">Reference proteome</keyword>
<organism evidence="2 3">
    <name type="scientific">Pseudomonas phage Skulduggery</name>
    <dbReference type="NCBI Taxonomy" id="2006671"/>
    <lineage>
        <taxon>Viruses</taxon>
        <taxon>Duplodnaviria</taxon>
        <taxon>Heunggongvirae</taxon>
        <taxon>Uroviricota</taxon>
        <taxon>Caudoviricetes</taxon>
        <taxon>Skulduggeryvirus</taxon>
        <taxon>Skulduggeryvirus skulduggery</taxon>
    </lineage>
</organism>
<dbReference type="Gene3D" id="3.90.320.10">
    <property type="match status" value="1"/>
</dbReference>
<evidence type="ECO:0000313" key="3">
    <source>
        <dbReference type="Proteomes" id="UP000221845"/>
    </source>
</evidence>
<accession>A0A1Y0T0V1</accession>
<dbReference type="InterPro" id="IPR011335">
    <property type="entry name" value="Restrct_endonuc-II-like"/>
</dbReference>
<dbReference type="EMBL" id="MF042361">
    <property type="protein sequence ID" value="ARV77138.1"/>
    <property type="molecule type" value="Genomic_DNA"/>
</dbReference>